<dbReference type="VEuPathDB" id="CryptoDB:cand_007300"/>
<gene>
    <name evidence="1" type="ORF">cand_007300</name>
</gene>
<evidence type="ECO:0000313" key="1">
    <source>
        <dbReference type="EMBL" id="OII76141.1"/>
    </source>
</evidence>
<dbReference type="RefSeq" id="XP_067067987.1">
    <property type="nucleotide sequence ID" value="XM_067210970.1"/>
</dbReference>
<dbReference type="AlphaFoldDB" id="A0A1J4MTB5"/>
<dbReference type="Proteomes" id="UP000186804">
    <property type="component" value="Unassembled WGS sequence"/>
</dbReference>
<dbReference type="EMBL" id="LRBS01000068">
    <property type="protein sequence ID" value="OII76141.1"/>
    <property type="molecule type" value="Genomic_DNA"/>
</dbReference>
<proteinExistence type="predicted"/>
<sequence>MYYYSCNSIINELVVSEYLNSPRTLYLTKYDEISESFIEKLQDNVLYVARSRYYEVDDIKSLYKYRNLLKNLIRDQLNIIGHEIAKYELIKEINQLKDILKDYINIEEIRTKSITGTSNSQIIRYSLLFLEQSQHREPSECVLKAVIILKRIYEKQNFILLNMLEFQKLVSEIKLVNIVIKTLNPNKYVENYLLKNKMELFDTLNVALKLMNMLKGKFKEPVDLSIAKFMNSSLQEFVNGTIISIIPFEESKFLTHFGMNLNDTFTNSHPLEDIQTQITIEDNATSNILSDTKVDYINNNTCEEGIADSILLTDPILNKFIFEQNILNKSDHIYSNSTEDIYKHKSDSLEEFQRFVDPLINLNETLDKEYIESINITQNTDLNLTNLNDFEISGDMNKPAVLPTLTNKDNKSFTESNIPQTINFTDAQMLAIPNKTTNLNIKPNSEIIKEHDYKSRKKKTFTTRSSNNTKVQPKKAFMHVNSHINSKYEYNSSKCSQLVCKTIRHLNIEELKILDETIFSAPSYVKYKNNYVTTEIWKIVENLSDNPGGTPRLLRQIETRIVEVSSAINRTSSKPVLSIGNTINETNNYYRGKLKYILLFLKALHKFLRAHDSQEIVDRRKLTVKYLKLISPLNIRDPLIKKKIFDPSKDYDQVETPEISTWTLREVVERNPKLYNKQITYGRGHTNREISTPPNLLESCTRCLMILSITNQVESFCDNSYIFANLICAKLLEKEIHNLTNTIDVKWLTGELIMYYVNSIIDRSNLPEILKVDHTISLRAVNYALSQPLYNIHQACTQSLMSQKGSYIYQYSISSDKIKPIYRVACAEYLGITTFAM</sequence>
<accession>A0A1J4MTB5</accession>
<evidence type="ECO:0000313" key="2">
    <source>
        <dbReference type="Proteomes" id="UP000186804"/>
    </source>
</evidence>
<comment type="caution">
    <text evidence="1">The sequence shown here is derived from an EMBL/GenBank/DDBJ whole genome shotgun (WGS) entry which is preliminary data.</text>
</comment>
<protein>
    <submittedName>
        <fullName evidence="1">Uncharacterized protein</fullName>
    </submittedName>
</protein>
<name>A0A1J4MTB5_9CRYT</name>
<dbReference type="OrthoDB" id="341192at2759"/>
<reference evidence="1 2" key="1">
    <citation type="submission" date="2016-10" db="EMBL/GenBank/DDBJ databases">
        <title>Reductive evolution of mitochondrial metabolism and differential evolution of invasion-related proteins in Cryptosporidium.</title>
        <authorList>
            <person name="Liu S."/>
            <person name="Roellig D.M."/>
            <person name="Guo Y."/>
            <person name="Li N."/>
            <person name="Frace M.A."/>
            <person name="Tang K."/>
            <person name="Zhang L."/>
            <person name="Feng Y."/>
            <person name="Xiao L."/>
        </authorList>
    </citation>
    <scope>NUCLEOTIDE SEQUENCE [LARGE SCALE GENOMIC DNA]</scope>
    <source>
        <strain evidence="1">30847</strain>
    </source>
</reference>
<keyword evidence="2" id="KW-1185">Reference proteome</keyword>
<dbReference type="GeneID" id="92364915"/>
<organism evidence="1 2">
    <name type="scientific">Cryptosporidium andersoni</name>
    <dbReference type="NCBI Taxonomy" id="117008"/>
    <lineage>
        <taxon>Eukaryota</taxon>
        <taxon>Sar</taxon>
        <taxon>Alveolata</taxon>
        <taxon>Apicomplexa</taxon>
        <taxon>Conoidasida</taxon>
        <taxon>Coccidia</taxon>
        <taxon>Eucoccidiorida</taxon>
        <taxon>Eimeriorina</taxon>
        <taxon>Cryptosporidiidae</taxon>
        <taxon>Cryptosporidium</taxon>
    </lineage>
</organism>